<evidence type="ECO:0000313" key="1">
    <source>
        <dbReference type="EMBL" id="RDV24262.1"/>
    </source>
</evidence>
<sequence>MRIHGQFSVNLEPAETAMKAKGGVTLSRMIINKTFFGELEAHSHGEMLSAMTTTQGSAGYVAIEQVEGKLAGKNGSFVLQHSGVMDKGAQALSLEVVPDSGTDELTGLRGKMSIEIEGGQHFYTFDVSLPDESAWI</sequence>
<gene>
    <name evidence="1" type="ORF">DXV75_14690</name>
</gene>
<dbReference type="Gene3D" id="2.40.350.10">
    <property type="entry name" value="SO1590-like"/>
    <property type="match status" value="1"/>
</dbReference>
<accession>A0A3D8M542</accession>
<keyword evidence="2" id="KW-1185">Reference proteome</keyword>
<dbReference type="InterPro" id="IPR021607">
    <property type="entry name" value="DUF3224"/>
</dbReference>
<dbReference type="RefSeq" id="WP_115594191.1">
    <property type="nucleotide sequence ID" value="NZ_QRHA01000012.1"/>
</dbReference>
<dbReference type="EMBL" id="QRHA01000012">
    <property type="protein sequence ID" value="RDV24262.1"/>
    <property type="molecule type" value="Genomic_DNA"/>
</dbReference>
<dbReference type="Proteomes" id="UP000256561">
    <property type="component" value="Unassembled WGS sequence"/>
</dbReference>
<reference evidence="2" key="1">
    <citation type="submission" date="2018-08" db="EMBL/GenBank/DDBJ databases">
        <authorList>
            <person name="Zhang J."/>
            <person name="Du Z.-J."/>
        </authorList>
    </citation>
    <scope>NUCLEOTIDE SEQUENCE [LARGE SCALE GENOMIC DNA]</scope>
    <source>
        <strain evidence="2">KCTC 52655</strain>
    </source>
</reference>
<comment type="caution">
    <text evidence="1">The sequence shown here is derived from an EMBL/GenBank/DDBJ whole genome shotgun (WGS) entry which is preliminary data.</text>
</comment>
<dbReference type="OrthoDB" id="69764at2"/>
<organism evidence="1 2">
    <name type="scientific">Alteromonas aestuariivivens</name>
    <dbReference type="NCBI Taxonomy" id="1938339"/>
    <lineage>
        <taxon>Bacteria</taxon>
        <taxon>Pseudomonadati</taxon>
        <taxon>Pseudomonadota</taxon>
        <taxon>Gammaproteobacteria</taxon>
        <taxon>Alteromonadales</taxon>
        <taxon>Alteromonadaceae</taxon>
        <taxon>Alteromonas/Salinimonas group</taxon>
        <taxon>Alteromonas</taxon>
    </lineage>
</organism>
<name>A0A3D8M542_9ALTE</name>
<dbReference type="InterPro" id="IPR023159">
    <property type="entry name" value="SO1590-like_sf"/>
</dbReference>
<dbReference type="SUPFAM" id="SSF159238">
    <property type="entry name" value="SO1590-like"/>
    <property type="match status" value="1"/>
</dbReference>
<proteinExistence type="predicted"/>
<evidence type="ECO:0000313" key="2">
    <source>
        <dbReference type="Proteomes" id="UP000256561"/>
    </source>
</evidence>
<dbReference type="AlphaFoldDB" id="A0A3D8M542"/>
<dbReference type="Pfam" id="PF11528">
    <property type="entry name" value="DUF3224"/>
    <property type="match status" value="1"/>
</dbReference>
<protein>
    <submittedName>
        <fullName evidence="1">DUF3224 domain-containing protein</fullName>
    </submittedName>
</protein>